<evidence type="ECO:0000259" key="3">
    <source>
        <dbReference type="Pfam" id="PF17836"/>
    </source>
</evidence>
<feature type="domain" description="PglD N-terminal" evidence="3">
    <location>
        <begin position="9"/>
        <end position="81"/>
    </location>
</feature>
<dbReference type="PANTHER" id="PTHR43300:SF7">
    <property type="entry name" value="UDP-N-ACETYLBACILLOSAMINE N-ACETYLTRANSFERASE"/>
    <property type="match status" value="1"/>
</dbReference>
<feature type="binding site" evidence="2">
    <location>
        <position position="145"/>
    </location>
    <ligand>
        <name>acetyl-CoA</name>
        <dbReference type="ChEBI" id="CHEBI:57288"/>
    </ligand>
</feature>
<evidence type="ECO:0000313" key="5">
    <source>
        <dbReference type="Proteomes" id="UP000010366"/>
    </source>
</evidence>
<dbReference type="Gene3D" id="3.40.50.20">
    <property type="match status" value="1"/>
</dbReference>
<dbReference type="NCBIfam" id="TIGR03570">
    <property type="entry name" value="NeuD_NnaD"/>
    <property type="match status" value="1"/>
</dbReference>
<dbReference type="EMBL" id="CP003600">
    <property type="protein sequence ID" value="AFY96222.1"/>
    <property type="molecule type" value="Genomic_DNA"/>
</dbReference>
<dbReference type="InterPro" id="IPR001451">
    <property type="entry name" value="Hexapep"/>
</dbReference>
<gene>
    <name evidence="4" type="ORF">Cha6605_5335</name>
</gene>
<name>K9UM77_CHAP6</name>
<dbReference type="Proteomes" id="UP000010366">
    <property type="component" value="Chromosome"/>
</dbReference>
<evidence type="ECO:0000256" key="1">
    <source>
        <dbReference type="PIRSR" id="PIRSR620019-1"/>
    </source>
</evidence>
<reference evidence="4 5" key="1">
    <citation type="submission" date="2012-05" db="EMBL/GenBank/DDBJ databases">
        <title>Finished chromosome of genome of Chamaesiphon sp. PCC 6605.</title>
        <authorList>
            <consortium name="US DOE Joint Genome Institute"/>
            <person name="Gugger M."/>
            <person name="Coursin T."/>
            <person name="Rippka R."/>
            <person name="Tandeau De Marsac N."/>
            <person name="Huntemann M."/>
            <person name="Wei C.-L."/>
            <person name="Han J."/>
            <person name="Detter J.C."/>
            <person name="Han C."/>
            <person name="Tapia R."/>
            <person name="Chen A."/>
            <person name="Kyrpides N."/>
            <person name="Mavromatis K."/>
            <person name="Markowitz V."/>
            <person name="Szeto E."/>
            <person name="Ivanova N."/>
            <person name="Pagani I."/>
            <person name="Pati A."/>
            <person name="Goodwin L."/>
            <person name="Nordberg H.P."/>
            <person name="Cantor M.N."/>
            <person name="Hua S.X."/>
            <person name="Woyke T."/>
            <person name="Kerfeld C.A."/>
        </authorList>
    </citation>
    <scope>NUCLEOTIDE SEQUENCE [LARGE SCALE GENOMIC DNA]</scope>
    <source>
        <strain evidence="5">ATCC 27169 / PCC 6605</strain>
    </source>
</reference>
<keyword evidence="5" id="KW-1185">Reference proteome</keyword>
<dbReference type="AlphaFoldDB" id="K9UM77"/>
<dbReference type="InterPro" id="IPR011004">
    <property type="entry name" value="Trimer_LpxA-like_sf"/>
</dbReference>
<dbReference type="Gene3D" id="2.160.10.10">
    <property type="entry name" value="Hexapeptide repeat proteins"/>
    <property type="match status" value="1"/>
</dbReference>
<accession>K9UM77</accession>
<feature type="active site" description="Proton acceptor" evidence="1">
    <location>
        <position position="136"/>
    </location>
</feature>
<protein>
    <submittedName>
        <fullName evidence="4">Sugar O-acyltransferase, sialic acid O-acetyltransferase NeuD family</fullName>
    </submittedName>
</protein>
<sequence length="223" mass="23246">MDLATKYMYLYGAGGHSKVITDILNSLGVEVVGMFDDNPPDAKFKGMQIRDGIRLIGEGFPKLDAPLIISVGNNLRRAELACLIDANYGRAIHGTAIISAKAKIDVGTVVLQGAIVQAGAEIGAHVLINTAASIDHDNAIGDYAHVSPHATLCGHVRVGEGTHIGAGAVVIPSIEIGKWCTVGAGAVVIRDVPDFATVVGNPAKVIKFRDAPNYRAAMTGIVT</sequence>
<keyword evidence="4" id="KW-0012">Acyltransferase</keyword>
<dbReference type="HOGENOM" id="CLU_081811_2_0_3"/>
<dbReference type="PATRIC" id="fig|1173020.3.peg.6123"/>
<dbReference type="Pfam" id="PF00132">
    <property type="entry name" value="Hexapep"/>
    <property type="match status" value="1"/>
</dbReference>
<dbReference type="KEGG" id="cmp:Cha6605_5335"/>
<dbReference type="STRING" id="1173020.Cha6605_5335"/>
<organism evidence="4 5">
    <name type="scientific">Chamaesiphon minutus (strain ATCC 27169 / PCC 6605)</name>
    <dbReference type="NCBI Taxonomy" id="1173020"/>
    <lineage>
        <taxon>Bacteria</taxon>
        <taxon>Bacillati</taxon>
        <taxon>Cyanobacteriota</taxon>
        <taxon>Cyanophyceae</taxon>
        <taxon>Gomontiellales</taxon>
        <taxon>Chamaesiphonaceae</taxon>
        <taxon>Chamaesiphon</taxon>
    </lineage>
</organism>
<feature type="site" description="Increases basicity of active site His" evidence="1">
    <location>
        <position position="137"/>
    </location>
</feature>
<dbReference type="GO" id="GO:0016746">
    <property type="term" value="F:acyltransferase activity"/>
    <property type="evidence" value="ECO:0007669"/>
    <property type="project" value="UniProtKB-KW"/>
</dbReference>
<feature type="binding site" evidence="2">
    <location>
        <position position="72"/>
    </location>
    <ligand>
        <name>substrate</name>
    </ligand>
</feature>
<dbReference type="Pfam" id="PF17836">
    <property type="entry name" value="PglD_N"/>
    <property type="match status" value="1"/>
</dbReference>
<dbReference type="InterPro" id="IPR020019">
    <property type="entry name" value="AcTrfase_PglD-like"/>
</dbReference>
<proteinExistence type="predicted"/>
<keyword evidence="4" id="KW-0808">Transferase</keyword>
<evidence type="ECO:0000313" key="4">
    <source>
        <dbReference type="EMBL" id="AFY96222.1"/>
    </source>
</evidence>
<evidence type="ECO:0000256" key="2">
    <source>
        <dbReference type="PIRSR" id="PIRSR620019-2"/>
    </source>
</evidence>
<dbReference type="eggNOG" id="COG0110">
    <property type="taxonomic scope" value="Bacteria"/>
</dbReference>
<dbReference type="InterPro" id="IPR050179">
    <property type="entry name" value="Trans_hexapeptide_repeat"/>
</dbReference>
<dbReference type="InterPro" id="IPR041561">
    <property type="entry name" value="PglD_N"/>
</dbReference>
<dbReference type="PANTHER" id="PTHR43300">
    <property type="entry name" value="ACETYLTRANSFERASE"/>
    <property type="match status" value="1"/>
</dbReference>
<dbReference type="GO" id="GO:0043886">
    <property type="term" value="F:structural constituent of carboxysome shell"/>
    <property type="evidence" value="ECO:0007669"/>
    <property type="project" value="UniProtKB-ARBA"/>
</dbReference>
<dbReference type="GO" id="GO:0031470">
    <property type="term" value="C:carboxysome"/>
    <property type="evidence" value="ECO:0007669"/>
    <property type="project" value="UniProtKB-ARBA"/>
</dbReference>
<dbReference type="CDD" id="cd03360">
    <property type="entry name" value="LbH_AT_putative"/>
    <property type="match status" value="1"/>
</dbReference>
<dbReference type="SUPFAM" id="SSF51161">
    <property type="entry name" value="Trimeric LpxA-like enzymes"/>
    <property type="match status" value="1"/>
</dbReference>
<dbReference type="RefSeq" id="WP_015162306.1">
    <property type="nucleotide sequence ID" value="NC_019697.1"/>
</dbReference>